<sequence length="199" mass="21345">MKSKIHEFKNLNTKIMSTTNNFKLIALALACAVVSVNCDNKDSYNDMGISADFSGTFVQQDQMARPAINTVFIAAGQPKDDFNAAIPSMMGAKYQSIFQSRLLALNAGYTTNALGQTAPQLTGLLATDVLNVDKTKKTTFFDGTNILTGRALADDVIDVELLLIFGGPMGTSNAALTSDHVNANDKAFGVSFPYLATTW</sequence>
<dbReference type="InterPro" id="IPR025566">
    <property type="entry name" value="DUF4331"/>
</dbReference>
<keyword evidence="2" id="KW-1185">Reference proteome</keyword>
<dbReference type="Pfam" id="PF14224">
    <property type="entry name" value="DUF4331"/>
    <property type="match status" value="1"/>
</dbReference>
<protein>
    <recommendedName>
        <fullName evidence="3">DUF4331 domain-containing protein</fullName>
    </recommendedName>
</protein>
<dbReference type="AlphaFoldDB" id="A0A1H5YMI3"/>
<dbReference type="EMBL" id="FNVP01000008">
    <property type="protein sequence ID" value="SEG25363.1"/>
    <property type="molecule type" value="Genomic_DNA"/>
</dbReference>
<evidence type="ECO:0000313" key="2">
    <source>
        <dbReference type="Proteomes" id="UP000236737"/>
    </source>
</evidence>
<organism evidence="1 2">
    <name type="scientific">Flavobacterium urumqiense</name>
    <dbReference type="NCBI Taxonomy" id="935224"/>
    <lineage>
        <taxon>Bacteria</taxon>
        <taxon>Pseudomonadati</taxon>
        <taxon>Bacteroidota</taxon>
        <taxon>Flavobacteriia</taxon>
        <taxon>Flavobacteriales</taxon>
        <taxon>Flavobacteriaceae</taxon>
        <taxon>Flavobacterium</taxon>
    </lineage>
</organism>
<evidence type="ECO:0008006" key="3">
    <source>
        <dbReference type="Google" id="ProtNLM"/>
    </source>
</evidence>
<evidence type="ECO:0000313" key="1">
    <source>
        <dbReference type="EMBL" id="SEG25363.1"/>
    </source>
</evidence>
<accession>A0A1H5YMI3</accession>
<gene>
    <name evidence="1" type="ORF">SAMN04488130_10883</name>
</gene>
<name>A0A1H5YMI3_9FLAO</name>
<dbReference type="Proteomes" id="UP000236737">
    <property type="component" value="Unassembled WGS sequence"/>
</dbReference>
<dbReference type="OrthoDB" id="9791748at2"/>
<reference evidence="2" key="1">
    <citation type="submission" date="2016-10" db="EMBL/GenBank/DDBJ databases">
        <authorList>
            <person name="Varghese N."/>
            <person name="Submissions S."/>
        </authorList>
    </citation>
    <scope>NUCLEOTIDE SEQUENCE [LARGE SCALE GENOMIC DNA]</scope>
    <source>
        <strain evidence="2">CGMCC 1.9230</strain>
    </source>
</reference>
<proteinExistence type="predicted"/>